<protein>
    <submittedName>
        <fullName evidence="2">Uncharacterized protein</fullName>
    </submittedName>
</protein>
<organism evidence="2 3">
    <name type="scientific">Paraphaeosphaeria sporulosa</name>
    <dbReference type="NCBI Taxonomy" id="1460663"/>
    <lineage>
        <taxon>Eukaryota</taxon>
        <taxon>Fungi</taxon>
        <taxon>Dikarya</taxon>
        <taxon>Ascomycota</taxon>
        <taxon>Pezizomycotina</taxon>
        <taxon>Dothideomycetes</taxon>
        <taxon>Pleosporomycetidae</taxon>
        <taxon>Pleosporales</taxon>
        <taxon>Massarineae</taxon>
        <taxon>Didymosphaeriaceae</taxon>
        <taxon>Paraphaeosphaeria</taxon>
    </lineage>
</organism>
<sequence length="315" mass="34434">MLSLGRGILELARLQPLPCRLPGFERPRRRASSDGRDQRARAHRRRERWQRPSLPFAARQRDAAVRDHIGRPGRRPFCCQDGDPCPGAQAVDVVRRKVRAAVLNRTWQGPDLNAAPDGVLQAEEPASGAGQAVELELEPCRPRWLAYGGLAASSVMQQRESDLARRRITSTGAGELLTTGEPARAPLTPGAAAQSSIVPARALPSLYLFLLAPSFPRTPPSQRQRGLVCAPFAAPDSNSLRGGQSARRLSRASARLHTGHSQVHAATCCIACYKSRHERGWNAVTVLSNALCAAASNRPLRLHECLHRIAPERWP</sequence>
<dbReference type="OrthoDB" id="10578173at2759"/>
<evidence type="ECO:0000256" key="1">
    <source>
        <dbReference type="SAM" id="MobiDB-lite"/>
    </source>
</evidence>
<dbReference type="InParanoid" id="A0A177CR62"/>
<gene>
    <name evidence="2" type="ORF">CC84DRAFT_1234902</name>
</gene>
<feature type="region of interest" description="Disordered" evidence="1">
    <location>
        <begin position="22"/>
        <end position="51"/>
    </location>
</feature>
<dbReference type="GeneID" id="28767317"/>
<evidence type="ECO:0000313" key="2">
    <source>
        <dbReference type="EMBL" id="OAG09432.1"/>
    </source>
</evidence>
<evidence type="ECO:0000313" key="3">
    <source>
        <dbReference type="Proteomes" id="UP000077069"/>
    </source>
</evidence>
<dbReference type="RefSeq" id="XP_018039797.1">
    <property type="nucleotide sequence ID" value="XM_018183831.1"/>
</dbReference>
<dbReference type="Proteomes" id="UP000077069">
    <property type="component" value="Unassembled WGS sequence"/>
</dbReference>
<reference evidence="2 3" key="1">
    <citation type="submission" date="2016-05" db="EMBL/GenBank/DDBJ databases">
        <title>Comparative analysis of secretome profiles of manganese(II)-oxidizing ascomycete fungi.</title>
        <authorList>
            <consortium name="DOE Joint Genome Institute"/>
            <person name="Zeiner C.A."/>
            <person name="Purvine S.O."/>
            <person name="Zink E.M."/>
            <person name="Wu S."/>
            <person name="Pasa-Tolic L."/>
            <person name="Chaput D.L."/>
            <person name="Haridas S."/>
            <person name="Grigoriev I.V."/>
            <person name="Santelli C.M."/>
            <person name="Hansel C.M."/>
        </authorList>
    </citation>
    <scope>NUCLEOTIDE SEQUENCE [LARGE SCALE GENOMIC DNA]</scope>
    <source>
        <strain evidence="2 3">AP3s5-JAC2a</strain>
    </source>
</reference>
<dbReference type="AlphaFoldDB" id="A0A177CR62"/>
<accession>A0A177CR62</accession>
<dbReference type="EMBL" id="KV441549">
    <property type="protein sequence ID" value="OAG09432.1"/>
    <property type="molecule type" value="Genomic_DNA"/>
</dbReference>
<feature type="compositionally biased region" description="Basic and acidic residues" evidence="1">
    <location>
        <begin position="23"/>
        <end position="40"/>
    </location>
</feature>
<proteinExistence type="predicted"/>
<name>A0A177CR62_9PLEO</name>
<keyword evidence="3" id="KW-1185">Reference proteome</keyword>